<dbReference type="OMA" id="EYHHASY"/>
<keyword evidence="2" id="KW-0472">Membrane</keyword>
<evidence type="ECO:0000313" key="4">
    <source>
        <dbReference type="Proteomes" id="UP000025227"/>
    </source>
</evidence>
<dbReference type="OrthoDB" id="5835902at2759"/>
<protein>
    <submittedName>
        <fullName evidence="5">Transmembrane protein</fullName>
    </submittedName>
</protein>
<evidence type="ECO:0000313" key="5">
    <source>
        <dbReference type="WBParaSite" id="HCON_00164260-00001"/>
    </source>
</evidence>
<evidence type="ECO:0000256" key="2">
    <source>
        <dbReference type="SAM" id="Phobius"/>
    </source>
</evidence>
<dbReference type="AlphaFoldDB" id="A0A7I4Z085"/>
<feature type="region of interest" description="Disordered" evidence="1">
    <location>
        <begin position="373"/>
        <end position="394"/>
    </location>
</feature>
<accession>A0A7I4Z085</accession>
<reference evidence="5" key="1">
    <citation type="submission" date="2020-12" db="UniProtKB">
        <authorList>
            <consortium name="WormBaseParasite"/>
        </authorList>
    </citation>
    <scope>IDENTIFICATION</scope>
    <source>
        <strain evidence="5">MHco3</strain>
    </source>
</reference>
<dbReference type="WBParaSite" id="HCON_00164260-00001">
    <property type="protein sequence ID" value="HCON_00164260-00001"/>
    <property type="gene ID" value="HCON_00164260"/>
</dbReference>
<feature type="transmembrane region" description="Helical" evidence="2">
    <location>
        <begin position="179"/>
        <end position="203"/>
    </location>
</feature>
<keyword evidence="2" id="KW-1133">Transmembrane helix</keyword>
<dbReference type="Proteomes" id="UP000025227">
    <property type="component" value="Unplaced"/>
</dbReference>
<feature type="signal peptide" evidence="3">
    <location>
        <begin position="1"/>
        <end position="19"/>
    </location>
</feature>
<feature type="chain" id="PRO_5029914740" evidence="3">
    <location>
        <begin position="20"/>
        <end position="406"/>
    </location>
</feature>
<keyword evidence="3" id="KW-0732">Signal</keyword>
<evidence type="ECO:0000256" key="3">
    <source>
        <dbReference type="SAM" id="SignalP"/>
    </source>
</evidence>
<keyword evidence="4" id="KW-1185">Reference proteome</keyword>
<organism evidence="4 5">
    <name type="scientific">Haemonchus contortus</name>
    <name type="common">Barber pole worm</name>
    <dbReference type="NCBI Taxonomy" id="6289"/>
    <lineage>
        <taxon>Eukaryota</taxon>
        <taxon>Metazoa</taxon>
        <taxon>Ecdysozoa</taxon>
        <taxon>Nematoda</taxon>
        <taxon>Chromadorea</taxon>
        <taxon>Rhabditida</taxon>
        <taxon>Rhabditina</taxon>
        <taxon>Rhabditomorpha</taxon>
        <taxon>Strongyloidea</taxon>
        <taxon>Trichostrongylidae</taxon>
        <taxon>Haemonchus</taxon>
    </lineage>
</organism>
<sequence length="406" mass="45924">MNAVLAKSGLFALFAVALANVPTLQVFNGHLSIDQPASNVPVQHFVAGQPYTFEIQMGNVLQQDYMVESCTMNGKTFIDNFGCVLCGDGILTSIETEHYARAGAVKRTLVHFVAKQDIVNIACNIRVLNCCGCAERSCERQPVLTMFPFVSHSLICPVAASPPIPPVVASRPSTSYFPWWLLLLLLLLLLLCCLALCIIPFLLWRKRRKAITTVAEHKRGVGVETDKAVLTDTAVGCRNVHQYAVDSDSVHRVKPVVAVGDRETTIREAEMIARDQRVYRMERPMEVKRICRDSAREGFLQSNTARGLDYRNAECDRASYRNFAYERDMGRVAPLEGFDQVETCEQRRHVCEDEDYDVVERDIKRTHTSRFVHETRHTDDDDRSSTGERYREEDVQHAYYSQSLPV</sequence>
<proteinExistence type="predicted"/>
<name>A0A7I4Z085_HAECO</name>
<evidence type="ECO:0000256" key="1">
    <source>
        <dbReference type="SAM" id="MobiDB-lite"/>
    </source>
</evidence>
<keyword evidence="2" id="KW-0812">Transmembrane</keyword>